<evidence type="ECO:0000256" key="1">
    <source>
        <dbReference type="SAM" id="MobiDB-lite"/>
    </source>
</evidence>
<dbReference type="PANTHER" id="PTHR33052">
    <property type="entry name" value="DUF4228 DOMAIN PROTEIN-RELATED"/>
    <property type="match status" value="1"/>
</dbReference>
<evidence type="ECO:0000313" key="3">
    <source>
        <dbReference type="Proteomes" id="UP001327560"/>
    </source>
</evidence>
<dbReference type="InterPro" id="IPR025322">
    <property type="entry name" value="PADRE_dom"/>
</dbReference>
<feature type="compositionally biased region" description="Basic residues" evidence="1">
    <location>
        <begin position="136"/>
        <end position="147"/>
    </location>
</feature>
<dbReference type="AlphaFoldDB" id="A0AAQ3Q8J0"/>
<sequence length="157" mass="16561">MGACTSCEAAAVVGAAATVKVVLPDGELQEYSRPVTAACALEKDSRRFFLCDADEMEFDRLVTAVAADEELRPGQLYFVLPRSMLKHPLHADDLAALAVKASAALVGRCGSGAVAPLVFPAAEVECGDRKGVEKGRRLRKGSGKGRKFSPDLSAIPE</sequence>
<name>A0AAQ3Q8J0_9LILI</name>
<dbReference type="Proteomes" id="UP001327560">
    <property type="component" value="Chromosome 2"/>
</dbReference>
<dbReference type="EMBL" id="CP136891">
    <property type="protein sequence ID" value="WOK99609.1"/>
    <property type="molecule type" value="Genomic_DNA"/>
</dbReference>
<proteinExistence type="predicted"/>
<organism evidence="2 3">
    <name type="scientific">Canna indica</name>
    <name type="common">Indian-shot</name>
    <dbReference type="NCBI Taxonomy" id="4628"/>
    <lineage>
        <taxon>Eukaryota</taxon>
        <taxon>Viridiplantae</taxon>
        <taxon>Streptophyta</taxon>
        <taxon>Embryophyta</taxon>
        <taxon>Tracheophyta</taxon>
        <taxon>Spermatophyta</taxon>
        <taxon>Magnoliopsida</taxon>
        <taxon>Liliopsida</taxon>
        <taxon>Zingiberales</taxon>
        <taxon>Cannaceae</taxon>
        <taxon>Canna</taxon>
    </lineage>
</organism>
<protein>
    <submittedName>
        <fullName evidence="2">Uncharacterized protein</fullName>
    </submittedName>
</protein>
<gene>
    <name evidence="2" type="ORF">Cni_G08321</name>
</gene>
<evidence type="ECO:0000313" key="2">
    <source>
        <dbReference type="EMBL" id="WOK99609.1"/>
    </source>
</evidence>
<keyword evidence="3" id="KW-1185">Reference proteome</keyword>
<reference evidence="2 3" key="1">
    <citation type="submission" date="2023-10" db="EMBL/GenBank/DDBJ databases">
        <title>Chromosome-scale genome assembly provides insights into flower coloration mechanisms of Canna indica.</title>
        <authorList>
            <person name="Li C."/>
        </authorList>
    </citation>
    <scope>NUCLEOTIDE SEQUENCE [LARGE SCALE GENOMIC DNA]</scope>
    <source>
        <tissue evidence="2">Flower</tissue>
    </source>
</reference>
<accession>A0AAQ3Q8J0</accession>
<feature type="region of interest" description="Disordered" evidence="1">
    <location>
        <begin position="133"/>
        <end position="157"/>
    </location>
</feature>
<dbReference type="Pfam" id="PF14009">
    <property type="entry name" value="PADRE"/>
    <property type="match status" value="1"/>
</dbReference>